<dbReference type="CDD" id="cd19086">
    <property type="entry name" value="AKR_AKR11C1"/>
    <property type="match status" value="1"/>
</dbReference>
<dbReference type="Gene3D" id="3.20.20.100">
    <property type="entry name" value="NADP-dependent oxidoreductase domain"/>
    <property type="match status" value="1"/>
</dbReference>
<proteinExistence type="predicted"/>
<evidence type="ECO:0000313" key="3">
    <source>
        <dbReference type="Proteomes" id="UP001589774"/>
    </source>
</evidence>
<dbReference type="EMBL" id="JBHLWO010000002">
    <property type="protein sequence ID" value="MFC0319637.1"/>
    <property type="molecule type" value="Genomic_DNA"/>
</dbReference>
<dbReference type="RefSeq" id="WP_130855799.1">
    <property type="nucleotide sequence ID" value="NZ_JBHLWO010000002.1"/>
</dbReference>
<evidence type="ECO:0000313" key="2">
    <source>
        <dbReference type="EMBL" id="MFC0319637.1"/>
    </source>
</evidence>
<accession>A0ABV6HL78</accession>
<protein>
    <submittedName>
        <fullName evidence="2">Aldo/keto reductase</fullName>
    </submittedName>
</protein>
<name>A0ABV6HL78_9SPHI</name>
<dbReference type="Proteomes" id="UP001589774">
    <property type="component" value="Unassembled WGS sequence"/>
</dbReference>
<gene>
    <name evidence="2" type="ORF">ACFFI0_15050</name>
</gene>
<dbReference type="PANTHER" id="PTHR43312">
    <property type="entry name" value="D-THREO-ALDOSE 1-DEHYDROGENASE"/>
    <property type="match status" value="1"/>
</dbReference>
<sequence length="298" mass="33660">MNVLGKSDLKVSEISFGCMSLGENQSHASHLLRKAFDNGINFFDTADLYDKGMNETYVGEALKSVRKEIVLATKVGNQWRPDGNGWEWNPSKEYILKAVEQSLRRLQTDYIDLYQLHGGTIEDPIDETIEAFELLKQQGKIRWYGISSIRPNVIREYIKRSSIVSVMMQYSLLDHRPEEEILKLLADHHISVISRGALAQGRLLGKKEGDYLQFSSSEVLKAAKAIHKLAGKLDTSDTAVALAYVLENRAVASAVTGFRTEEQLDQGLSILKNRPKLSSDELQVLRTQVRSFTYDSHR</sequence>
<dbReference type="InterPro" id="IPR020471">
    <property type="entry name" value="AKR"/>
</dbReference>
<dbReference type="InterPro" id="IPR036812">
    <property type="entry name" value="NAD(P)_OxRdtase_dom_sf"/>
</dbReference>
<dbReference type="InterPro" id="IPR023210">
    <property type="entry name" value="NADP_OxRdtase_dom"/>
</dbReference>
<dbReference type="SUPFAM" id="SSF51430">
    <property type="entry name" value="NAD(P)-linked oxidoreductase"/>
    <property type="match status" value="1"/>
</dbReference>
<feature type="domain" description="NADP-dependent oxidoreductase" evidence="1">
    <location>
        <begin position="13"/>
        <end position="283"/>
    </location>
</feature>
<organism evidence="2 3">
    <name type="scientific">Olivibacter oleidegradans</name>
    <dbReference type="NCBI Taxonomy" id="760123"/>
    <lineage>
        <taxon>Bacteria</taxon>
        <taxon>Pseudomonadati</taxon>
        <taxon>Bacteroidota</taxon>
        <taxon>Sphingobacteriia</taxon>
        <taxon>Sphingobacteriales</taxon>
        <taxon>Sphingobacteriaceae</taxon>
        <taxon>Olivibacter</taxon>
    </lineage>
</organism>
<comment type="caution">
    <text evidence="2">The sequence shown here is derived from an EMBL/GenBank/DDBJ whole genome shotgun (WGS) entry which is preliminary data.</text>
</comment>
<dbReference type="PANTHER" id="PTHR43312:SF1">
    <property type="entry name" value="NADP-DEPENDENT OXIDOREDUCTASE DOMAIN-CONTAINING PROTEIN"/>
    <property type="match status" value="1"/>
</dbReference>
<dbReference type="PRINTS" id="PR00069">
    <property type="entry name" value="ALDKETRDTASE"/>
</dbReference>
<dbReference type="Pfam" id="PF00248">
    <property type="entry name" value="Aldo_ket_red"/>
    <property type="match status" value="1"/>
</dbReference>
<keyword evidence="3" id="KW-1185">Reference proteome</keyword>
<reference evidence="2 3" key="1">
    <citation type="submission" date="2024-09" db="EMBL/GenBank/DDBJ databases">
        <authorList>
            <person name="Sun Q."/>
            <person name="Mori K."/>
        </authorList>
    </citation>
    <scope>NUCLEOTIDE SEQUENCE [LARGE SCALE GENOMIC DNA]</scope>
    <source>
        <strain evidence="2 3">CCM 7765</strain>
    </source>
</reference>
<dbReference type="InterPro" id="IPR053135">
    <property type="entry name" value="AKR2_Oxidoreductase"/>
</dbReference>
<evidence type="ECO:0000259" key="1">
    <source>
        <dbReference type="Pfam" id="PF00248"/>
    </source>
</evidence>